<dbReference type="RefSeq" id="WP_019206740.1">
    <property type="nucleotide sequence ID" value="NZ_AZFK01000086.1"/>
</dbReference>
<dbReference type="Proteomes" id="UP000050816">
    <property type="component" value="Unassembled WGS sequence"/>
</dbReference>
<protein>
    <submittedName>
        <fullName evidence="4">Acetyltransferase</fullName>
    </submittedName>
</protein>
<dbReference type="InterPro" id="IPR050832">
    <property type="entry name" value="Bact_Acetyltransf"/>
</dbReference>
<evidence type="ECO:0000313" key="5">
    <source>
        <dbReference type="Proteomes" id="UP000050816"/>
    </source>
</evidence>
<organism evidence="4 5">
    <name type="scientific">Limosilactobacillus ingluviei DSM 15946</name>
    <dbReference type="NCBI Taxonomy" id="1423760"/>
    <lineage>
        <taxon>Bacteria</taxon>
        <taxon>Bacillati</taxon>
        <taxon>Bacillota</taxon>
        <taxon>Bacilli</taxon>
        <taxon>Lactobacillales</taxon>
        <taxon>Lactobacillaceae</taxon>
        <taxon>Limosilactobacillus</taxon>
    </lineage>
</organism>
<sequence>MAIPILVPASTADLPAIMTIIDQAKAALRAAGSPQWQTGYPNQATIETDLAAEQGWVLRLEQTVVGYLALVVGDEPTYQHIDGAWADTTAPYATLHRVALSDQYRGQGLGKFMLSTAISVGAAQGIRNFRIDTYQLNQPVQTLVKAAGFSHRGTIYVNEPNHPERLAFELNL</sequence>
<dbReference type="SUPFAM" id="SSF55729">
    <property type="entry name" value="Acyl-CoA N-acyltransferases (Nat)"/>
    <property type="match status" value="1"/>
</dbReference>
<reference evidence="4 5" key="1">
    <citation type="journal article" date="2015" name="Genome Announc.">
        <title>Expanding the biotechnology potential of lactobacilli through comparative genomics of 213 strains and associated genera.</title>
        <authorList>
            <person name="Sun Z."/>
            <person name="Harris H.M."/>
            <person name="McCann A."/>
            <person name="Guo C."/>
            <person name="Argimon S."/>
            <person name="Zhang W."/>
            <person name="Yang X."/>
            <person name="Jeffery I.B."/>
            <person name="Cooney J.C."/>
            <person name="Kagawa T.F."/>
            <person name="Liu W."/>
            <person name="Song Y."/>
            <person name="Salvetti E."/>
            <person name="Wrobel A."/>
            <person name="Rasinkangas P."/>
            <person name="Parkhill J."/>
            <person name="Rea M.C."/>
            <person name="O'Sullivan O."/>
            <person name="Ritari J."/>
            <person name="Douillard F.P."/>
            <person name="Paul Ross R."/>
            <person name="Yang R."/>
            <person name="Briner A.E."/>
            <person name="Felis G.E."/>
            <person name="de Vos W.M."/>
            <person name="Barrangou R."/>
            <person name="Klaenhammer T.R."/>
            <person name="Caufield P.W."/>
            <person name="Cui Y."/>
            <person name="Zhang H."/>
            <person name="O'Toole P.W."/>
        </authorList>
    </citation>
    <scope>NUCLEOTIDE SEQUENCE [LARGE SCALE GENOMIC DNA]</scope>
    <source>
        <strain evidence="4 5">DSM 15946</strain>
    </source>
</reference>
<dbReference type="AlphaFoldDB" id="A0A0R1U3L3"/>
<feature type="domain" description="N-acetyltransferase" evidence="3">
    <location>
        <begin position="4"/>
        <end position="172"/>
    </location>
</feature>
<evidence type="ECO:0000259" key="3">
    <source>
        <dbReference type="PROSITE" id="PS51186"/>
    </source>
</evidence>
<accession>A0A0R1U3L3</accession>
<gene>
    <name evidence="4" type="ORF">FC43_GL000797</name>
</gene>
<dbReference type="PANTHER" id="PTHR43877">
    <property type="entry name" value="AMINOALKYLPHOSPHONATE N-ACETYLTRANSFERASE-RELATED-RELATED"/>
    <property type="match status" value="1"/>
</dbReference>
<comment type="caution">
    <text evidence="4">The sequence shown here is derived from an EMBL/GenBank/DDBJ whole genome shotgun (WGS) entry which is preliminary data.</text>
</comment>
<keyword evidence="1 4" id="KW-0808">Transferase</keyword>
<evidence type="ECO:0000256" key="2">
    <source>
        <dbReference type="ARBA" id="ARBA00023315"/>
    </source>
</evidence>
<dbReference type="PATRIC" id="fig|1423760.3.peg.818"/>
<dbReference type="GeneID" id="82934459"/>
<dbReference type="GO" id="GO:0016747">
    <property type="term" value="F:acyltransferase activity, transferring groups other than amino-acyl groups"/>
    <property type="evidence" value="ECO:0007669"/>
    <property type="project" value="InterPro"/>
</dbReference>
<dbReference type="Pfam" id="PF00583">
    <property type="entry name" value="Acetyltransf_1"/>
    <property type="match status" value="1"/>
</dbReference>
<dbReference type="CDD" id="cd04301">
    <property type="entry name" value="NAT_SF"/>
    <property type="match status" value="1"/>
</dbReference>
<dbReference type="PROSITE" id="PS51186">
    <property type="entry name" value="GNAT"/>
    <property type="match status" value="1"/>
</dbReference>
<keyword evidence="2" id="KW-0012">Acyltransferase</keyword>
<evidence type="ECO:0000313" key="4">
    <source>
        <dbReference type="EMBL" id="KRL87895.1"/>
    </source>
</evidence>
<name>A0A0R1U3L3_9LACO</name>
<dbReference type="InterPro" id="IPR016181">
    <property type="entry name" value="Acyl_CoA_acyltransferase"/>
</dbReference>
<evidence type="ECO:0000256" key="1">
    <source>
        <dbReference type="ARBA" id="ARBA00022679"/>
    </source>
</evidence>
<dbReference type="Gene3D" id="3.40.630.30">
    <property type="match status" value="1"/>
</dbReference>
<proteinExistence type="predicted"/>
<dbReference type="InterPro" id="IPR000182">
    <property type="entry name" value="GNAT_dom"/>
</dbReference>
<dbReference type="EMBL" id="AZFK01000086">
    <property type="protein sequence ID" value="KRL87895.1"/>
    <property type="molecule type" value="Genomic_DNA"/>
</dbReference>